<name>A0A9X2IQA8_9BACI</name>
<evidence type="ECO:0000313" key="9">
    <source>
        <dbReference type="Proteomes" id="UP001139179"/>
    </source>
</evidence>
<evidence type="ECO:0000256" key="6">
    <source>
        <dbReference type="SAM" id="Phobius"/>
    </source>
</evidence>
<dbReference type="Proteomes" id="UP001139179">
    <property type="component" value="Unassembled WGS sequence"/>
</dbReference>
<feature type="transmembrane region" description="Helical" evidence="6">
    <location>
        <begin position="297"/>
        <end position="318"/>
    </location>
</feature>
<dbReference type="InterPro" id="IPR010645">
    <property type="entry name" value="MFS_4"/>
</dbReference>
<dbReference type="Gene3D" id="1.20.1250.20">
    <property type="entry name" value="MFS general substrate transporter like domains"/>
    <property type="match status" value="2"/>
</dbReference>
<feature type="transmembrane region" description="Helical" evidence="6">
    <location>
        <begin position="80"/>
        <end position="98"/>
    </location>
</feature>
<evidence type="ECO:0000256" key="3">
    <source>
        <dbReference type="ARBA" id="ARBA00022692"/>
    </source>
</evidence>
<dbReference type="EMBL" id="JAMBOL010000007">
    <property type="protein sequence ID" value="MCM3714413.1"/>
    <property type="molecule type" value="Genomic_DNA"/>
</dbReference>
<evidence type="ECO:0000256" key="2">
    <source>
        <dbReference type="ARBA" id="ARBA00022448"/>
    </source>
</evidence>
<dbReference type="PANTHER" id="PTHR23537:SF1">
    <property type="entry name" value="SUGAR TRANSPORTER"/>
    <property type="match status" value="1"/>
</dbReference>
<feature type="transmembrane region" description="Helical" evidence="6">
    <location>
        <begin position="330"/>
        <end position="352"/>
    </location>
</feature>
<gene>
    <name evidence="8" type="ORF">M3202_09970</name>
</gene>
<dbReference type="SUPFAM" id="SSF103473">
    <property type="entry name" value="MFS general substrate transporter"/>
    <property type="match status" value="1"/>
</dbReference>
<feature type="transmembrane region" description="Helical" evidence="6">
    <location>
        <begin position="104"/>
        <end position="123"/>
    </location>
</feature>
<keyword evidence="3 6" id="KW-0812">Transmembrane</keyword>
<dbReference type="PANTHER" id="PTHR23537">
    <property type="match status" value="1"/>
</dbReference>
<keyword evidence="5 6" id="KW-0472">Membrane</keyword>
<feature type="transmembrane region" description="Helical" evidence="6">
    <location>
        <begin position="164"/>
        <end position="183"/>
    </location>
</feature>
<evidence type="ECO:0000313" key="8">
    <source>
        <dbReference type="EMBL" id="MCM3714413.1"/>
    </source>
</evidence>
<feature type="transmembrane region" description="Helical" evidence="6">
    <location>
        <begin position="45"/>
        <end position="68"/>
    </location>
</feature>
<dbReference type="CDD" id="cd06180">
    <property type="entry name" value="MFS_YjiJ"/>
    <property type="match status" value="1"/>
</dbReference>
<protein>
    <submittedName>
        <fullName evidence="8">YbfB/YjiJ family MFS transporter</fullName>
    </submittedName>
</protein>
<dbReference type="GO" id="GO:0005886">
    <property type="term" value="C:plasma membrane"/>
    <property type="evidence" value="ECO:0007669"/>
    <property type="project" value="UniProtKB-SubCell"/>
</dbReference>
<feature type="transmembrane region" description="Helical" evidence="6">
    <location>
        <begin position="358"/>
        <end position="378"/>
    </location>
</feature>
<evidence type="ECO:0000259" key="7">
    <source>
        <dbReference type="PROSITE" id="PS50850"/>
    </source>
</evidence>
<comment type="subcellular location">
    <subcellularLocation>
        <location evidence="1">Cell membrane</location>
        <topology evidence="1">Multi-pass membrane protein</topology>
    </subcellularLocation>
</comment>
<keyword evidence="2" id="KW-0813">Transport</keyword>
<feature type="transmembrane region" description="Helical" evidence="6">
    <location>
        <begin position="245"/>
        <end position="264"/>
    </location>
</feature>
<organism evidence="8 9">
    <name type="scientific">Halalkalibacter oceani</name>
    <dbReference type="NCBI Taxonomy" id="1653776"/>
    <lineage>
        <taxon>Bacteria</taxon>
        <taxon>Bacillati</taxon>
        <taxon>Bacillota</taxon>
        <taxon>Bacilli</taxon>
        <taxon>Bacillales</taxon>
        <taxon>Bacillaceae</taxon>
        <taxon>Halalkalibacter</taxon>
    </lineage>
</organism>
<feature type="transmembrane region" description="Helical" evidence="6">
    <location>
        <begin position="135"/>
        <end position="152"/>
    </location>
</feature>
<dbReference type="Pfam" id="PF06779">
    <property type="entry name" value="MFS_4"/>
    <property type="match status" value="1"/>
</dbReference>
<sequence length="401" mass="42468">MTKHPLLLLTGGIFALIVAMGIGRFAYTPLLPLMQQALFFTDADAGYLASSNYAGYLIGACLAGVLPLAKRKTFYVRSGLVVSIVTTLSMGLTTSYFLMLLLRLASGVASAFIFVLASSIVLDKLAATGRTSWSGLFYSGVGLGIFFSTLFIPGLHHLFDWQGVWIGLAAVSVLLALFIWLWLKDSPGPATKREQQISAAPAPPRKWLPWLIASYGLEGLGYIVTGTFIVAIAANTPAFNGDATIVWTVVGLAAVPSCIIWSMLAKKTGYSKALMMAMVLQSVGIALPVFSLSQVSLLISACLFGATFIGITTLATTLARQISPTNSNRVIGYLTAVYAGGQMIGPTLAGILSSYTGSYHSALIGAASAVFLGALLLVGGIRYDQATTHNERGHLHAIYKH</sequence>
<dbReference type="AlphaFoldDB" id="A0A9X2IQA8"/>
<evidence type="ECO:0000256" key="1">
    <source>
        <dbReference type="ARBA" id="ARBA00004651"/>
    </source>
</evidence>
<evidence type="ECO:0000256" key="4">
    <source>
        <dbReference type="ARBA" id="ARBA00022989"/>
    </source>
</evidence>
<dbReference type="RefSeq" id="WP_251223195.1">
    <property type="nucleotide sequence ID" value="NZ_JAMBOL010000007.1"/>
</dbReference>
<accession>A0A9X2IQA8</accession>
<keyword evidence="9" id="KW-1185">Reference proteome</keyword>
<keyword evidence="4 6" id="KW-1133">Transmembrane helix</keyword>
<reference evidence="8" key="1">
    <citation type="submission" date="2022-05" db="EMBL/GenBank/DDBJ databases">
        <title>Comparative Genomics of Spacecraft Associated Microbes.</title>
        <authorList>
            <person name="Tran M.T."/>
            <person name="Wright A."/>
            <person name="Seuylemezian A."/>
            <person name="Eisen J."/>
            <person name="Coil D."/>
        </authorList>
    </citation>
    <scope>NUCLEOTIDE SEQUENCE</scope>
    <source>
        <strain evidence="8">214.1.1</strain>
    </source>
</reference>
<comment type="caution">
    <text evidence="8">The sequence shown here is derived from an EMBL/GenBank/DDBJ whole genome shotgun (WGS) entry which is preliminary data.</text>
</comment>
<feature type="domain" description="Major facilitator superfamily (MFS) profile" evidence="7">
    <location>
        <begin position="7"/>
        <end position="385"/>
    </location>
</feature>
<dbReference type="InterPro" id="IPR020846">
    <property type="entry name" value="MFS_dom"/>
</dbReference>
<dbReference type="GO" id="GO:0022857">
    <property type="term" value="F:transmembrane transporter activity"/>
    <property type="evidence" value="ECO:0007669"/>
    <property type="project" value="InterPro"/>
</dbReference>
<proteinExistence type="predicted"/>
<feature type="transmembrane region" description="Helical" evidence="6">
    <location>
        <begin position="273"/>
        <end position="291"/>
    </location>
</feature>
<feature type="transmembrane region" description="Helical" evidence="6">
    <location>
        <begin position="207"/>
        <end position="233"/>
    </location>
</feature>
<dbReference type="InterPro" id="IPR036259">
    <property type="entry name" value="MFS_trans_sf"/>
</dbReference>
<evidence type="ECO:0000256" key="5">
    <source>
        <dbReference type="ARBA" id="ARBA00023136"/>
    </source>
</evidence>
<dbReference type="PROSITE" id="PS50850">
    <property type="entry name" value="MFS"/>
    <property type="match status" value="1"/>
</dbReference>